<dbReference type="InterPro" id="IPR043857">
    <property type="entry name" value="DUF5819"/>
</dbReference>
<evidence type="ECO:0000313" key="2">
    <source>
        <dbReference type="Proteomes" id="UP001235720"/>
    </source>
</evidence>
<keyword evidence="2" id="KW-1185">Reference proteome</keyword>
<dbReference type="Pfam" id="PF19136">
    <property type="entry name" value="DUF5819"/>
    <property type="match status" value="1"/>
</dbReference>
<dbReference type="EMBL" id="JAUCMM010000002">
    <property type="protein sequence ID" value="MDM7887677.1"/>
    <property type="molecule type" value="Genomic_DNA"/>
</dbReference>
<protein>
    <submittedName>
        <fullName evidence="1">DUF5819 family protein</fullName>
    </submittedName>
</protein>
<dbReference type="RefSeq" id="WP_289469392.1">
    <property type="nucleotide sequence ID" value="NZ_JAUCMM010000002.1"/>
</dbReference>
<organism evidence="1 2">
    <name type="scientific">Curtobacterium subtropicum</name>
    <dbReference type="NCBI Taxonomy" id="3055138"/>
    <lineage>
        <taxon>Bacteria</taxon>
        <taxon>Bacillati</taxon>
        <taxon>Actinomycetota</taxon>
        <taxon>Actinomycetes</taxon>
        <taxon>Micrococcales</taxon>
        <taxon>Microbacteriaceae</taxon>
        <taxon>Curtobacterium</taxon>
    </lineage>
</organism>
<dbReference type="Proteomes" id="UP001235720">
    <property type="component" value="Unassembled WGS sequence"/>
</dbReference>
<name>A0ABT7TDN1_9MICO</name>
<comment type="caution">
    <text evidence="1">The sequence shown here is derived from an EMBL/GenBank/DDBJ whole genome shotgun (WGS) entry which is preliminary data.</text>
</comment>
<reference evidence="1 2" key="1">
    <citation type="submission" date="2023-06" db="EMBL/GenBank/DDBJ databases">
        <authorList>
            <person name="Feng G."/>
            <person name="Li J."/>
            <person name="Zhu H."/>
        </authorList>
    </citation>
    <scope>NUCLEOTIDE SEQUENCE [LARGE SCALE GENOMIC DNA]</scope>
    <source>
        <strain evidence="1 2">RHCJP20</strain>
    </source>
</reference>
<accession>A0ABT7TDN1</accession>
<evidence type="ECO:0000313" key="1">
    <source>
        <dbReference type="EMBL" id="MDM7887677.1"/>
    </source>
</evidence>
<sequence length="181" mass="20129">MSVDLRRAAGTAAAVAITAHLVATSLFNTPDSFNLDLRRYVGGWTVPGWRFFAPNPGVQNVHLLVRTRGGSTRTAPSDWVDVTPTIRHGFWNVLMNPKSRGPKALFDAMQQLSVMKANYSQFDWMVSSTAYELVRDAASGLVSGGDSQEFQFLLLNYFPAAPPEKRMQPILVSRWEGRFHA</sequence>
<proteinExistence type="predicted"/>
<gene>
    <name evidence="1" type="ORF">QUG98_04335</name>
</gene>